<keyword evidence="5 7" id="KW-0238">DNA-binding</keyword>
<evidence type="ECO:0000256" key="3">
    <source>
        <dbReference type="ARBA" id="ARBA00023012"/>
    </source>
</evidence>
<evidence type="ECO:0000256" key="4">
    <source>
        <dbReference type="ARBA" id="ARBA00023015"/>
    </source>
</evidence>
<feature type="DNA-binding region" description="OmpR/PhoB-type" evidence="7">
    <location>
        <begin position="23"/>
        <end position="124"/>
    </location>
</feature>
<evidence type="ECO:0000256" key="6">
    <source>
        <dbReference type="ARBA" id="ARBA00023163"/>
    </source>
</evidence>
<dbReference type="Gene3D" id="1.10.10.10">
    <property type="entry name" value="Winged helix-like DNA-binding domain superfamily/Winged helix DNA-binding domain"/>
    <property type="match status" value="1"/>
</dbReference>
<dbReference type="InterPro" id="IPR011990">
    <property type="entry name" value="TPR-like_helical_dom_sf"/>
</dbReference>
<reference evidence="11" key="1">
    <citation type="submission" date="2019-10" db="EMBL/GenBank/DDBJ databases">
        <title>Streptomyces sp. nov., a novel actinobacterium isolated from alkaline environment.</title>
        <authorList>
            <person name="Golinska P."/>
        </authorList>
    </citation>
    <scope>NUCLEOTIDE SEQUENCE [LARGE SCALE GENOMIC DNA]</scope>
    <source>
        <strain evidence="11">DSM 42118</strain>
    </source>
</reference>
<dbReference type="GO" id="GO:0006355">
    <property type="term" value="P:regulation of DNA-templated transcription"/>
    <property type="evidence" value="ECO:0007669"/>
    <property type="project" value="InterPro"/>
</dbReference>
<dbReference type="Pfam" id="PF03704">
    <property type="entry name" value="BTAD"/>
    <property type="match status" value="1"/>
</dbReference>
<dbReference type="Pfam" id="PF00486">
    <property type="entry name" value="Trans_reg_C"/>
    <property type="match status" value="1"/>
</dbReference>
<keyword evidence="2" id="KW-0677">Repeat</keyword>
<evidence type="ECO:0000256" key="2">
    <source>
        <dbReference type="ARBA" id="ARBA00022737"/>
    </source>
</evidence>
<dbReference type="SUPFAM" id="SSF52540">
    <property type="entry name" value="P-loop containing nucleoside triphosphate hydrolases"/>
    <property type="match status" value="1"/>
</dbReference>
<keyword evidence="6" id="KW-0804">Transcription</keyword>
<gene>
    <name evidence="10" type="ORF">FNQ90_00170</name>
</gene>
<proteinExistence type="inferred from homology"/>
<evidence type="ECO:0000256" key="8">
    <source>
        <dbReference type="SAM" id="MobiDB-lite"/>
    </source>
</evidence>
<keyword evidence="4" id="KW-0805">Transcription regulation</keyword>
<dbReference type="PROSITE" id="PS51755">
    <property type="entry name" value="OMPR_PHOB"/>
    <property type="match status" value="1"/>
</dbReference>
<dbReference type="GO" id="GO:0003677">
    <property type="term" value="F:DNA binding"/>
    <property type="evidence" value="ECO:0007669"/>
    <property type="project" value="UniProtKB-UniRule"/>
</dbReference>
<feature type="domain" description="OmpR/PhoB-type" evidence="9">
    <location>
        <begin position="23"/>
        <end position="124"/>
    </location>
</feature>
<dbReference type="InterPro" id="IPR001867">
    <property type="entry name" value="OmpR/PhoB-type_DNA-bd"/>
</dbReference>
<dbReference type="Gene3D" id="1.10.8.430">
    <property type="entry name" value="Helical domain of apoptotic protease-activating factors"/>
    <property type="match status" value="1"/>
</dbReference>
<evidence type="ECO:0000259" key="9">
    <source>
        <dbReference type="PROSITE" id="PS51755"/>
    </source>
</evidence>
<evidence type="ECO:0000313" key="10">
    <source>
        <dbReference type="EMBL" id="MBB0242559.1"/>
    </source>
</evidence>
<dbReference type="Gene3D" id="1.25.40.10">
    <property type="entry name" value="Tetratricopeptide repeat domain"/>
    <property type="match status" value="1"/>
</dbReference>
<dbReference type="InterPro" id="IPR036388">
    <property type="entry name" value="WH-like_DNA-bd_sf"/>
</dbReference>
<dbReference type="InterPro" id="IPR016032">
    <property type="entry name" value="Sig_transdc_resp-reg_C-effctor"/>
</dbReference>
<dbReference type="SUPFAM" id="SSF46894">
    <property type="entry name" value="C-terminal effector domain of the bipartite response regulators"/>
    <property type="match status" value="1"/>
</dbReference>
<evidence type="ECO:0000256" key="1">
    <source>
        <dbReference type="ARBA" id="ARBA00005820"/>
    </source>
</evidence>
<dbReference type="SMART" id="SM01043">
    <property type="entry name" value="BTAD"/>
    <property type="match status" value="1"/>
</dbReference>
<protein>
    <submittedName>
        <fullName evidence="10">SARP family transcriptional regulator</fullName>
    </submittedName>
</protein>
<evidence type="ECO:0000256" key="7">
    <source>
        <dbReference type="PROSITE-ProRule" id="PRU01091"/>
    </source>
</evidence>
<dbReference type="PANTHER" id="PTHR35807">
    <property type="entry name" value="TRANSCRIPTIONAL REGULATOR REDD-RELATED"/>
    <property type="match status" value="1"/>
</dbReference>
<dbReference type="SMART" id="SM00862">
    <property type="entry name" value="Trans_reg_C"/>
    <property type="match status" value="1"/>
</dbReference>
<dbReference type="CDD" id="cd15831">
    <property type="entry name" value="BTAD"/>
    <property type="match status" value="1"/>
</dbReference>
<feature type="region of interest" description="Disordered" evidence="8">
    <location>
        <begin position="642"/>
        <end position="666"/>
    </location>
</feature>
<dbReference type="Proteomes" id="UP000538929">
    <property type="component" value="Unassembled WGS sequence"/>
</dbReference>
<comment type="similarity">
    <text evidence="1">Belongs to the AfsR/DnrI/RedD regulatory family.</text>
</comment>
<dbReference type="Pfam" id="PF00931">
    <property type="entry name" value="NB-ARC"/>
    <property type="match status" value="1"/>
</dbReference>
<keyword evidence="11" id="KW-1185">Reference proteome</keyword>
<dbReference type="GO" id="GO:0043531">
    <property type="term" value="F:ADP binding"/>
    <property type="evidence" value="ECO:0007669"/>
    <property type="project" value="InterPro"/>
</dbReference>
<dbReference type="PANTHER" id="PTHR35807:SF1">
    <property type="entry name" value="TRANSCRIPTIONAL REGULATOR REDD"/>
    <property type="match status" value="1"/>
</dbReference>
<comment type="caution">
    <text evidence="10">The sequence shown here is derived from an EMBL/GenBank/DDBJ whole genome shotgun (WGS) entry which is preliminary data.</text>
</comment>
<keyword evidence="3" id="KW-0902">Two-component regulatory system</keyword>
<dbReference type="EMBL" id="VKHT01000002">
    <property type="protein sequence ID" value="MBB0242559.1"/>
    <property type="molecule type" value="Genomic_DNA"/>
</dbReference>
<evidence type="ECO:0000256" key="5">
    <source>
        <dbReference type="ARBA" id="ARBA00023125"/>
    </source>
</evidence>
<sequence>MWRVVLYARKEFPSSISETSEEAGTQKTGRVFCRILGPLQIAIDGKPVRVGRNRQLTVLAILLLNANKVVPVSTLIDAVWRSSPPATADKQIQTCVWRLRNSFTAAGGPADLIETDQGGYRIRLSDDDLDARAFEKAVRGARDLAAAGDLESALAEYQRALSLFRGQPLADLPGPLTYGIAAHWEERRFSVLEEWLDIGLAFGRHSELIGELKPLVAEYPMRERLCAQLMTALYLSQRRAEALAVYRNSRITLINKLGLEPGARLQELHQQILAGEPIDTPLIPQRRVHHTAKTPAQLPARAQDFTGRRDLLPKIASDLRGEGGARVVALTGCGGSGKTALAVQVGHDLHQYFPDGQLYADLHGQTSPVPPHEVLCGFLDALGVPEQRVPAGLAARAALFRSVSATKRLLIVLDDLAESIRYETLLPSGDSAVLCTARASPLKIPGLVEYRMGGLPADDALDLLASLVGTERVFTEVESARRIIQACGRLPLAIRAAGARLRARPHCSLRAFADRLTTHRSRIAELTIGPLDIGARLATSLDQLSPACRHLWMRLGLCHLEHLPEWAASTLSDLPAEETQRLLDILVNQHLLTVAPGDPVNGPTYTFNSLIRDHARRYGEKELGSSATEDVTHRLSHAARRWRASAGHADSHRKNEGATVHGARAV</sequence>
<dbReference type="SUPFAM" id="SSF48452">
    <property type="entry name" value="TPR-like"/>
    <property type="match status" value="1"/>
</dbReference>
<accession>A0A7W3XZH7</accession>
<dbReference type="GO" id="GO:0000160">
    <property type="term" value="P:phosphorelay signal transduction system"/>
    <property type="evidence" value="ECO:0007669"/>
    <property type="project" value="UniProtKB-KW"/>
</dbReference>
<dbReference type="InterPro" id="IPR027417">
    <property type="entry name" value="P-loop_NTPase"/>
</dbReference>
<dbReference type="AlphaFoldDB" id="A0A7W3XZH7"/>
<evidence type="ECO:0000313" key="11">
    <source>
        <dbReference type="Proteomes" id="UP000538929"/>
    </source>
</evidence>
<dbReference type="InterPro" id="IPR051677">
    <property type="entry name" value="AfsR-DnrI-RedD_regulator"/>
</dbReference>
<dbReference type="PRINTS" id="PR00364">
    <property type="entry name" value="DISEASERSIST"/>
</dbReference>
<dbReference type="InterPro" id="IPR002182">
    <property type="entry name" value="NB-ARC"/>
</dbReference>
<dbReference type="InterPro" id="IPR005158">
    <property type="entry name" value="BTAD"/>
</dbReference>
<organism evidence="10 11">
    <name type="scientific">Streptomyces alkaliphilus</name>
    <dbReference type="NCBI Taxonomy" id="1472722"/>
    <lineage>
        <taxon>Bacteria</taxon>
        <taxon>Bacillati</taxon>
        <taxon>Actinomycetota</taxon>
        <taxon>Actinomycetes</taxon>
        <taxon>Kitasatosporales</taxon>
        <taxon>Streptomycetaceae</taxon>
        <taxon>Streptomyces</taxon>
    </lineage>
</organism>
<dbReference type="InterPro" id="IPR042197">
    <property type="entry name" value="Apaf_helical"/>
</dbReference>
<name>A0A7W3XZH7_9ACTN</name>